<sequence length="200" mass="22726">MSTNTKSDPRLGDLCVKLMHLTSASEQYSCVIDLYNMYVVTGCRTIAKRHVDHYAGTEELNVSAIPIQTFDSEWNKSLLRFHDTVMCKGKSESAVSEESHTRIVTEVVEHALKKVNHVTVPIDSVTYLEQLYKSAPVRECVFPPNGPGVTLALIWAMSENELFDRLHNRKGCYYLHLATQTKFYKFYNDMFRPLLGTALG</sequence>
<evidence type="ECO:0000313" key="1">
    <source>
        <dbReference type="EMBL" id="KAK5612534.1"/>
    </source>
</evidence>
<organism evidence="1 2">
    <name type="scientific">Crenichthys baileyi</name>
    <name type="common">White River springfish</name>
    <dbReference type="NCBI Taxonomy" id="28760"/>
    <lineage>
        <taxon>Eukaryota</taxon>
        <taxon>Metazoa</taxon>
        <taxon>Chordata</taxon>
        <taxon>Craniata</taxon>
        <taxon>Vertebrata</taxon>
        <taxon>Euteleostomi</taxon>
        <taxon>Actinopterygii</taxon>
        <taxon>Neopterygii</taxon>
        <taxon>Teleostei</taxon>
        <taxon>Neoteleostei</taxon>
        <taxon>Acanthomorphata</taxon>
        <taxon>Ovalentaria</taxon>
        <taxon>Atherinomorphae</taxon>
        <taxon>Cyprinodontiformes</taxon>
        <taxon>Goodeidae</taxon>
        <taxon>Crenichthys</taxon>
    </lineage>
</organism>
<name>A0AAV9RUN8_9TELE</name>
<reference evidence="1 2" key="1">
    <citation type="submission" date="2021-06" db="EMBL/GenBank/DDBJ databases">
        <authorList>
            <person name="Palmer J.M."/>
        </authorList>
    </citation>
    <scope>NUCLEOTIDE SEQUENCE [LARGE SCALE GENOMIC DNA]</scope>
    <source>
        <strain evidence="1 2">MEX-2019</strain>
        <tissue evidence="1">Muscle</tissue>
    </source>
</reference>
<dbReference type="EMBL" id="JAHHUM010001386">
    <property type="protein sequence ID" value="KAK5612534.1"/>
    <property type="molecule type" value="Genomic_DNA"/>
</dbReference>
<comment type="caution">
    <text evidence="1">The sequence shown here is derived from an EMBL/GenBank/DDBJ whole genome shotgun (WGS) entry which is preliminary data.</text>
</comment>
<dbReference type="AlphaFoldDB" id="A0AAV9RUN8"/>
<gene>
    <name evidence="1" type="ORF">CRENBAI_012160</name>
</gene>
<protein>
    <submittedName>
        <fullName evidence="1">Uncharacterized protein</fullName>
    </submittedName>
</protein>
<keyword evidence="2" id="KW-1185">Reference proteome</keyword>
<proteinExistence type="predicted"/>
<evidence type="ECO:0000313" key="2">
    <source>
        <dbReference type="Proteomes" id="UP001311232"/>
    </source>
</evidence>
<dbReference type="Proteomes" id="UP001311232">
    <property type="component" value="Unassembled WGS sequence"/>
</dbReference>
<accession>A0AAV9RUN8</accession>